<evidence type="ECO:0000256" key="5">
    <source>
        <dbReference type="ARBA" id="ARBA00023242"/>
    </source>
</evidence>
<keyword evidence="11" id="KW-1185">Reference proteome</keyword>
<feature type="compositionally biased region" description="Basic and acidic residues" evidence="7">
    <location>
        <begin position="323"/>
        <end position="343"/>
    </location>
</feature>
<dbReference type="SMART" id="SM00225">
    <property type="entry name" value="BTB"/>
    <property type="match status" value="1"/>
</dbReference>
<evidence type="ECO:0000259" key="9">
    <source>
        <dbReference type="PROSITE" id="PS50157"/>
    </source>
</evidence>
<keyword evidence="4" id="KW-0677">Repeat</keyword>
<evidence type="ECO:0000256" key="2">
    <source>
        <dbReference type="ARBA" id="ARBA00022473"/>
    </source>
</evidence>
<name>A0A8S1CZN4_9INSE</name>
<dbReference type="Pfam" id="PF00651">
    <property type="entry name" value="BTB"/>
    <property type="match status" value="1"/>
</dbReference>
<dbReference type="InterPro" id="IPR000210">
    <property type="entry name" value="BTB/POZ_dom"/>
</dbReference>
<feature type="compositionally biased region" description="Polar residues" evidence="7">
    <location>
        <begin position="376"/>
        <end position="387"/>
    </location>
</feature>
<dbReference type="PROSITE" id="PS50097">
    <property type="entry name" value="BTB"/>
    <property type="match status" value="1"/>
</dbReference>
<keyword evidence="3" id="KW-0479">Metal-binding</keyword>
<dbReference type="PANTHER" id="PTHR23110:SF99">
    <property type="entry name" value="BROAD-COMPLEX CORE PROTEIN ISOFORM 6"/>
    <property type="match status" value="1"/>
</dbReference>
<evidence type="ECO:0000313" key="11">
    <source>
        <dbReference type="Proteomes" id="UP000494165"/>
    </source>
</evidence>
<dbReference type="EMBL" id="CADEPI010000132">
    <property type="protein sequence ID" value="CAB3376780.1"/>
    <property type="molecule type" value="Genomic_DNA"/>
</dbReference>
<dbReference type="SUPFAM" id="SSF54695">
    <property type="entry name" value="POZ domain"/>
    <property type="match status" value="1"/>
</dbReference>
<evidence type="ECO:0000256" key="7">
    <source>
        <dbReference type="SAM" id="MobiDB-lite"/>
    </source>
</evidence>
<keyword evidence="6" id="KW-0862">Zinc</keyword>
<dbReference type="CDD" id="cd18315">
    <property type="entry name" value="BTB_POZ_BAB-like"/>
    <property type="match status" value="1"/>
</dbReference>
<dbReference type="OrthoDB" id="10261408at2759"/>
<dbReference type="Gene3D" id="3.30.160.60">
    <property type="entry name" value="Classic Zinc Finger"/>
    <property type="match status" value="1"/>
</dbReference>
<dbReference type="Gene3D" id="3.30.710.10">
    <property type="entry name" value="Potassium Channel Kv1.1, Chain A"/>
    <property type="match status" value="1"/>
</dbReference>
<dbReference type="PROSITE" id="PS00028">
    <property type="entry name" value="ZINC_FINGER_C2H2_1"/>
    <property type="match status" value="2"/>
</dbReference>
<dbReference type="FunFam" id="3.30.710.10:FF:000118">
    <property type="entry name" value="Abrupt, isoform B"/>
    <property type="match status" value="1"/>
</dbReference>
<dbReference type="InterPro" id="IPR036236">
    <property type="entry name" value="Znf_C2H2_sf"/>
</dbReference>
<sequence length="556" mass="59858">MTRTVIARKLLVGFENSGLETSAATHKLANAKHCHRPTTTVRLLRAALSRARVNFLSCTPSPYRGCVGGKMVDTQHFCLRWNNYQSSITSAFENLRDDEDFVDVTLACEGKSLKAHRVVLSACSPYFRELLKSTPCAHPVIVLQDVAFADLHALVEFIYHGEVNVHQRSLTSFLKTAEVLRVSGLTQQAEERDELGVAGAGITAPRNLAYPEKLEDARFPSPITASPVGSALAANGNGAAAALLRRPPPIRRDSEQAGLGGEYDLSMLSKRAKLNNDEASHNSSVVAAAAAATMLQQAAVVAAAAAASQQTSPEDFSPKSRRGGPEMHENNHQHTPDLDRKSPKNDMLAKQELCEAVGPNIDVDNDDSMEGKAPSSVASDQAETDGSTQGGPPGHFNMQEKLHSLFSASSPGQPFNFNLPVSRQALSEAASLSSLANAAGLNQSLPELGLSPGFVLPMRGLGYRCEPCGKNLTSPQRLRRHIQNVHAKPVKPPVCNICNKVYSTLNSLRNHKSIYHRALQRRTLASSNEFAPAQTSPQWKREPAPVATAASDFSAS</sequence>
<dbReference type="Pfam" id="PF13912">
    <property type="entry name" value="zf-C2H2_6"/>
    <property type="match status" value="1"/>
</dbReference>
<evidence type="ECO:0000259" key="8">
    <source>
        <dbReference type="PROSITE" id="PS50097"/>
    </source>
</evidence>
<keyword evidence="2" id="KW-0217">Developmental protein</keyword>
<dbReference type="GO" id="GO:0008270">
    <property type="term" value="F:zinc ion binding"/>
    <property type="evidence" value="ECO:0007669"/>
    <property type="project" value="UniProtKB-KW"/>
</dbReference>
<feature type="domain" description="BTB" evidence="8">
    <location>
        <begin position="102"/>
        <end position="167"/>
    </location>
</feature>
<dbReference type="InterPro" id="IPR013087">
    <property type="entry name" value="Znf_C2H2_type"/>
</dbReference>
<evidence type="ECO:0000256" key="4">
    <source>
        <dbReference type="ARBA" id="ARBA00022737"/>
    </source>
</evidence>
<feature type="region of interest" description="Disordered" evidence="7">
    <location>
        <begin position="306"/>
        <end position="343"/>
    </location>
</feature>
<feature type="domain" description="C2H2-type" evidence="9">
    <location>
        <begin position="463"/>
        <end position="491"/>
    </location>
</feature>
<gene>
    <name evidence="10" type="ORF">CLODIP_2_CD09142</name>
</gene>
<keyword evidence="5" id="KW-0539">Nucleus</keyword>
<evidence type="ECO:0008006" key="12">
    <source>
        <dbReference type="Google" id="ProtNLM"/>
    </source>
</evidence>
<proteinExistence type="predicted"/>
<dbReference type="GO" id="GO:0007423">
    <property type="term" value="P:sensory organ development"/>
    <property type="evidence" value="ECO:0007669"/>
    <property type="project" value="UniProtKB-ARBA"/>
</dbReference>
<accession>A0A8S1CZN4</accession>
<dbReference type="GO" id="GO:0006357">
    <property type="term" value="P:regulation of transcription by RNA polymerase II"/>
    <property type="evidence" value="ECO:0007669"/>
    <property type="project" value="TreeGrafter"/>
</dbReference>
<protein>
    <recommendedName>
        <fullName evidence="12">BTB domain-containing protein</fullName>
    </recommendedName>
</protein>
<feature type="compositionally biased region" description="Polar residues" evidence="7">
    <location>
        <begin position="526"/>
        <end position="538"/>
    </location>
</feature>
<dbReference type="GO" id="GO:0048813">
    <property type="term" value="P:dendrite morphogenesis"/>
    <property type="evidence" value="ECO:0007669"/>
    <property type="project" value="UniProtKB-ARBA"/>
</dbReference>
<dbReference type="SUPFAM" id="SSF57667">
    <property type="entry name" value="beta-beta-alpha zinc fingers"/>
    <property type="match status" value="1"/>
</dbReference>
<dbReference type="PROSITE" id="PS50157">
    <property type="entry name" value="ZINC_FINGER_C2H2_2"/>
    <property type="match status" value="1"/>
</dbReference>
<comment type="subcellular location">
    <subcellularLocation>
        <location evidence="1">Nucleus</location>
    </subcellularLocation>
</comment>
<evidence type="ECO:0000256" key="3">
    <source>
        <dbReference type="ARBA" id="ARBA00022723"/>
    </source>
</evidence>
<evidence type="ECO:0000256" key="6">
    <source>
        <dbReference type="PROSITE-ProRule" id="PRU00042"/>
    </source>
</evidence>
<dbReference type="InterPro" id="IPR051095">
    <property type="entry name" value="Dros_DevTransReg"/>
</dbReference>
<dbReference type="InterPro" id="IPR011333">
    <property type="entry name" value="SKP1/BTB/POZ_sf"/>
</dbReference>
<organism evidence="10 11">
    <name type="scientific">Cloeon dipterum</name>
    <dbReference type="NCBI Taxonomy" id="197152"/>
    <lineage>
        <taxon>Eukaryota</taxon>
        <taxon>Metazoa</taxon>
        <taxon>Ecdysozoa</taxon>
        <taxon>Arthropoda</taxon>
        <taxon>Hexapoda</taxon>
        <taxon>Insecta</taxon>
        <taxon>Pterygota</taxon>
        <taxon>Palaeoptera</taxon>
        <taxon>Ephemeroptera</taxon>
        <taxon>Pisciforma</taxon>
        <taxon>Baetidae</taxon>
        <taxon>Cloeon</taxon>
    </lineage>
</organism>
<dbReference type="SMART" id="SM00355">
    <property type="entry name" value="ZnF_C2H2"/>
    <property type="match status" value="2"/>
</dbReference>
<evidence type="ECO:0000313" key="10">
    <source>
        <dbReference type="EMBL" id="CAB3376780.1"/>
    </source>
</evidence>
<feature type="region of interest" description="Disordered" evidence="7">
    <location>
        <begin position="359"/>
        <end position="398"/>
    </location>
</feature>
<dbReference type="AlphaFoldDB" id="A0A8S1CZN4"/>
<reference evidence="10 11" key="1">
    <citation type="submission" date="2020-04" db="EMBL/GenBank/DDBJ databases">
        <authorList>
            <person name="Alioto T."/>
            <person name="Alioto T."/>
            <person name="Gomez Garrido J."/>
        </authorList>
    </citation>
    <scope>NUCLEOTIDE SEQUENCE [LARGE SCALE GENOMIC DNA]</scope>
</reference>
<evidence type="ECO:0000256" key="1">
    <source>
        <dbReference type="ARBA" id="ARBA00004123"/>
    </source>
</evidence>
<dbReference type="GO" id="GO:0030707">
    <property type="term" value="P:follicle cell of egg chamber development"/>
    <property type="evidence" value="ECO:0007669"/>
    <property type="project" value="UniProtKB-ARBA"/>
</dbReference>
<dbReference type="GO" id="GO:0061061">
    <property type="term" value="P:muscle structure development"/>
    <property type="evidence" value="ECO:0007669"/>
    <property type="project" value="UniProtKB-ARBA"/>
</dbReference>
<dbReference type="Proteomes" id="UP000494165">
    <property type="component" value="Unassembled WGS sequence"/>
</dbReference>
<dbReference type="GO" id="GO:0005634">
    <property type="term" value="C:nucleus"/>
    <property type="evidence" value="ECO:0007669"/>
    <property type="project" value="UniProtKB-SubCell"/>
</dbReference>
<comment type="caution">
    <text evidence="10">The sequence shown here is derived from an EMBL/GenBank/DDBJ whole genome shotgun (WGS) entry which is preliminary data.</text>
</comment>
<keyword evidence="6" id="KW-0863">Zinc-finger</keyword>
<feature type="region of interest" description="Disordered" evidence="7">
    <location>
        <begin position="526"/>
        <end position="556"/>
    </location>
</feature>
<dbReference type="PANTHER" id="PTHR23110">
    <property type="entry name" value="BTB DOMAIN TRANSCRIPTION FACTOR"/>
    <property type="match status" value="1"/>
</dbReference>